<proteinExistence type="predicted"/>
<reference evidence="1" key="1">
    <citation type="submission" date="2020-02" db="EMBL/GenBank/DDBJ databases">
        <authorList>
            <person name="Meier V. D."/>
        </authorList>
    </citation>
    <scope>NUCLEOTIDE SEQUENCE</scope>
    <source>
        <strain evidence="1">AVDCRST_MAG60</strain>
    </source>
</reference>
<sequence length="41" mass="4702">GGQVTTEFWDDPPISRCGRRPWGPVVADRPLEAPRCRWSHL</sequence>
<dbReference type="EMBL" id="CADCUN010000001">
    <property type="protein sequence ID" value="CAA9370343.1"/>
    <property type="molecule type" value="Genomic_DNA"/>
</dbReference>
<feature type="non-terminal residue" evidence="1">
    <location>
        <position position="1"/>
    </location>
</feature>
<accession>A0A6J4MVX1</accession>
<organism evidence="1">
    <name type="scientific">uncultured Nocardioides sp</name>
    <dbReference type="NCBI Taxonomy" id="198441"/>
    <lineage>
        <taxon>Bacteria</taxon>
        <taxon>Bacillati</taxon>
        <taxon>Actinomycetota</taxon>
        <taxon>Actinomycetes</taxon>
        <taxon>Propionibacteriales</taxon>
        <taxon>Nocardioidaceae</taxon>
        <taxon>Nocardioides</taxon>
        <taxon>environmental samples</taxon>
    </lineage>
</organism>
<gene>
    <name evidence="1" type="ORF">AVDCRST_MAG60-2</name>
</gene>
<dbReference type="AlphaFoldDB" id="A0A6J4MVX1"/>
<name>A0A6J4MVX1_9ACTN</name>
<evidence type="ECO:0000313" key="1">
    <source>
        <dbReference type="EMBL" id="CAA9370343.1"/>
    </source>
</evidence>
<feature type="non-terminal residue" evidence="1">
    <location>
        <position position="41"/>
    </location>
</feature>
<protein>
    <submittedName>
        <fullName evidence="1">Uncharacterized protein</fullName>
    </submittedName>
</protein>